<dbReference type="Gene3D" id="3.40.50.1820">
    <property type="entry name" value="alpha/beta hydrolase"/>
    <property type="match status" value="1"/>
</dbReference>
<feature type="domain" description="Carboxylesterase type B" evidence="2">
    <location>
        <begin position="27"/>
        <end position="122"/>
    </location>
</feature>
<proteinExistence type="predicted"/>
<sequence>MVYSCESKATEDAPLALGLERIGRRHDGTRTMFSVGAFKKPTYDFALLMASHNVPVWYYSFEYQGKYTTLEIPKAKLVPSGISHNDVVIYLFEQSPELEGADAKFSRFLIKSLYNFYKASERLCDTVDGPLNTEDRESAPVVSSSDSLQAQSKRSIFRCFGLT</sequence>
<evidence type="ECO:0000256" key="1">
    <source>
        <dbReference type="ARBA" id="ARBA00023180"/>
    </source>
</evidence>
<protein>
    <recommendedName>
        <fullName evidence="2">Carboxylesterase type B domain-containing protein</fullName>
    </recommendedName>
</protein>
<dbReference type="InterPro" id="IPR002018">
    <property type="entry name" value="CarbesteraseB"/>
</dbReference>
<dbReference type="SUPFAM" id="SSF53474">
    <property type="entry name" value="alpha/beta-Hydrolases"/>
    <property type="match status" value="1"/>
</dbReference>
<dbReference type="EMBL" id="OB665409">
    <property type="protein sequence ID" value="CAD7232966.1"/>
    <property type="molecule type" value="Genomic_DNA"/>
</dbReference>
<keyword evidence="1" id="KW-0325">Glycoprotein</keyword>
<evidence type="ECO:0000313" key="3">
    <source>
        <dbReference type="EMBL" id="CAD7232966.1"/>
    </source>
</evidence>
<dbReference type="AlphaFoldDB" id="A0A7R8WQU6"/>
<accession>A0A7R8WQU6</accession>
<dbReference type="InterPro" id="IPR029058">
    <property type="entry name" value="AB_hydrolase_fold"/>
</dbReference>
<dbReference type="Pfam" id="PF00135">
    <property type="entry name" value="COesterase"/>
    <property type="match status" value="1"/>
</dbReference>
<evidence type="ECO:0000259" key="2">
    <source>
        <dbReference type="Pfam" id="PF00135"/>
    </source>
</evidence>
<organism evidence="3">
    <name type="scientific">Cyprideis torosa</name>
    <dbReference type="NCBI Taxonomy" id="163714"/>
    <lineage>
        <taxon>Eukaryota</taxon>
        <taxon>Metazoa</taxon>
        <taxon>Ecdysozoa</taxon>
        <taxon>Arthropoda</taxon>
        <taxon>Crustacea</taxon>
        <taxon>Oligostraca</taxon>
        <taxon>Ostracoda</taxon>
        <taxon>Podocopa</taxon>
        <taxon>Podocopida</taxon>
        <taxon>Cytherocopina</taxon>
        <taxon>Cytheroidea</taxon>
        <taxon>Cytherideidae</taxon>
        <taxon>Cyprideis</taxon>
    </lineage>
</organism>
<reference evidence="3" key="1">
    <citation type="submission" date="2020-11" db="EMBL/GenBank/DDBJ databases">
        <authorList>
            <person name="Tran Van P."/>
        </authorList>
    </citation>
    <scope>NUCLEOTIDE SEQUENCE</scope>
</reference>
<gene>
    <name evidence="3" type="ORF">CTOB1V02_LOCUS10791</name>
</gene>
<name>A0A7R8WQU6_9CRUS</name>